<dbReference type="GO" id="GO:0016787">
    <property type="term" value="F:hydrolase activity"/>
    <property type="evidence" value="ECO:0007669"/>
    <property type="project" value="UniProtKB-KW"/>
</dbReference>
<evidence type="ECO:0000256" key="2">
    <source>
        <dbReference type="ARBA" id="ARBA00022759"/>
    </source>
</evidence>
<feature type="region of interest" description="Disordered" evidence="4">
    <location>
        <begin position="34"/>
        <end position="61"/>
    </location>
</feature>
<accession>A0ABD3M7J9</accession>
<dbReference type="PROSITE" id="PS50830">
    <property type="entry name" value="TNASE_3"/>
    <property type="match status" value="1"/>
</dbReference>
<dbReference type="GO" id="GO:0004519">
    <property type="term" value="F:endonuclease activity"/>
    <property type="evidence" value="ECO:0007669"/>
    <property type="project" value="UniProtKB-KW"/>
</dbReference>
<dbReference type="SUPFAM" id="SSF50199">
    <property type="entry name" value="Staphylococcal nuclease"/>
    <property type="match status" value="1"/>
</dbReference>
<evidence type="ECO:0000259" key="6">
    <source>
        <dbReference type="PROSITE" id="PS50830"/>
    </source>
</evidence>
<evidence type="ECO:0000256" key="5">
    <source>
        <dbReference type="SAM" id="SignalP"/>
    </source>
</evidence>
<protein>
    <recommendedName>
        <fullName evidence="6">TNase-like domain-containing protein</fullName>
    </recommendedName>
</protein>
<reference evidence="7 8" key="1">
    <citation type="submission" date="2024-10" db="EMBL/GenBank/DDBJ databases">
        <title>Updated reference genomes for cyclostephanoid diatoms.</title>
        <authorList>
            <person name="Roberts W.R."/>
            <person name="Alverson A.J."/>
        </authorList>
    </citation>
    <scope>NUCLEOTIDE SEQUENCE [LARGE SCALE GENOMIC DNA]</scope>
    <source>
        <strain evidence="7 8">AJA232-27</strain>
    </source>
</reference>
<dbReference type="Proteomes" id="UP001530293">
    <property type="component" value="Unassembled WGS sequence"/>
</dbReference>
<dbReference type="InterPro" id="IPR016071">
    <property type="entry name" value="Staphylococal_nuclease_OB-fold"/>
</dbReference>
<dbReference type="Gene3D" id="2.40.50.90">
    <property type="match status" value="1"/>
</dbReference>
<evidence type="ECO:0000256" key="3">
    <source>
        <dbReference type="ARBA" id="ARBA00022801"/>
    </source>
</evidence>
<dbReference type="AlphaFoldDB" id="A0ABD3M7J9"/>
<evidence type="ECO:0000313" key="7">
    <source>
        <dbReference type="EMBL" id="KAL3759918.1"/>
    </source>
</evidence>
<comment type="caution">
    <text evidence="7">The sequence shown here is derived from an EMBL/GenBank/DDBJ whole genome shotgun (WGS) entry which is preliminary data.</text>
</comment>
<sequence>MMLVLPVVHKTAIALTLAASLSFDTTVVAPPSPPQSLNNNIDQTHLIYPSTSPPSQASSATSSWLASSKSSSVATKSTSTTTPIGAKRDSIIDNVLSSSLLPSFLRRYNTANDIPLSYYTQTKVLRGRVVRVIDGDTIRIRHTPLVYSFFTSDGKRKGIDGCSQKKTSECTISIRLYGVDAPETPKFGNPGQPYSLEAKDFVSDQVLNKIVRVKLLSKDQYSRVVGSVMSTTTTTPRTKLLPFLTKKDDGDLSLKLMERGYATLYTGGGAQYNGRREELIQTMERAKQNRLGVWSIRKDDGTGEEYVDPAAYKRAMKAKMNGMK</sequence>
<evidence type="ECO:0000256" key="1">
    <source>
        <dbReference type="ARBA" id="ARBA00022722"/>
    </source>
</evidence>
<dbReference type="InterPro" id="IPR035437">
    <property type="entry name" value="SNase_OB-fold_sf"/>
</dbReference>
<feature type="compositionally biased region" description="Low complexity" evidence="4">
    <location>
        <begin position="49"/>
        <end position="61"/>
    </location>
</feature>
<evidence type="ECO:0000313" key="8">
    <source>
        <dbReference type="Proteomes" id="UP001530293"/>
    </source>
</evidence>
<dbReference type="PANTHER" id="PTHR12302">
    <property type="entry name" value="EBNA2 BINDING PROTEIN P100"/>
    <property type="match status" value="1"/>
</dbReference>
<proteinExistence type="predicted"/>
<keyword evidence="3" id="KW-0378">Hydrolase</keyword>
<dbReference type="Pfam" id="PF00565">
    <property type="entry name" value="SNase"/>
    <property type="match status" value="1"/>
</dbReference>
<feature type="chain" id="PRO_5044778232" description="TNase-like domain-containing protein" evidence="5">
    <location>
        <begin position="19"/>
        <end position="324"/>
    </location>
</feature>
<dbReference type="EMBL" id="JALLBG020000196">
    <property type="protein sequence ID" value="KAL3759918.1"/>
    <property type="molecule type" value="Genomic_DNA"/>
</dbReference>
<dbReference type="PANTHER" id="PTHR12302:SF3">
    <property type="entry name" value="SERINE_THREONINE-PROTEIN KINASE 31"/>
    <property type="match status" value="1"/>
</dbReference>
<keyword evidence="2" id="KW-0255">Endonuclease</keyword>
<keyword evidence="8" id="KW-1185">Reference proteome</keyword>
<feature type="domain" description="TNase-like" evidence="6">
    <location>
        <begin position="123"/>
        <end position="296"/>
    </location>
</feature>
<dbReference type="SMART" id="SM00318">
    <property type="entry name" value="SNc"/>
    <property type="match status" value="1"/>
</dbReference>
<gene>
    <name evidence="7" type="ORF">ACHAWU_007662</name>
</gene>
<keyword evidence="5" id="KW-0732">Signal</keyword>
<evidence type="ECO:0000256" key="4">
    <source>
        <dbReference type="SAM" id="MobiDB-lite"/>
    </source>
</evidence>
<name>A0ABD3M7J9_9STRA</name>
<feature type="signal peptide" evidence="5">
    <location>
        <begin position="1"/>
        <end position="18"/>
    </location>
</feature>
<keyword evidence="1" id="KW-0540">Nuclease</keyword>
<organism evidence="7 8">
    <name type="scientific">Discostella pseudostelligera</name>
    <dbReference type="NCBI Taxonomy" id="259834"/>
    <lineage>
        <taxon>Eukaryota</taxon>
        <taxon>Sar</taxon>
        <taxon>Stramenopiles</taxon>
        <taxon>Ochrophyta</taxon>
        <taxon>Bacillariophyta</taxon>
        <taxon>Coscinodiscophyceae</taxon>
        <taxon>Thalassiosirophycidae</taxon>
        <taxon>Stephanodiscales</taxon>
        <taxon>Stephanodiscaceae</taxon>
        <taxon>Discostella</taxon>
    </lineage>
</organism>